<protein>
    <submittedName>
        <fullName evidence="1">Ger(X)C family spore germination protein</fullName>
    </submittedName>
</protein>
<keyword evidence="2" id="KW-1185">Reference proteome</keyword>
<evidence type="ECO:0000313" key="2">
    <source>
        <dbReference type="Proteomes" id="UP001631969"/>
    </source>
</evidence>
<comment type="caution">
    <text evidence="1">The sequence shown here is derived from an EMBL/GenBank/DDBJ whole genome shotgun (WGS) entry which is preliminary data.</text>
</comment>
<gene>
    <name evidence="1" type="ORF">ACI1P1_10230</name>
</gene>
<name>A0ACC7NVZ9_9BACL</name>
<proteinExistence type="predicted"/>
<accession>A0ACC7NVZ9</accession>
<dbReference type="EMBL" id="JBJURJ010000006">
    <property type="protein sequence ID" value="MFM9328665.1"/>
    <property type="molecule type" value="Genomic_DNA"/>
</dbReference>
<dbReference type="Proteomes" id="UP001631969">
    <property type="component" value="Unassembled WGS sequence"/>
</dbReference>
<evidence type="ECO:0000313" key="1">
    <source>
        <dbReference type="EMBL" id="MFM9328665.1"/>
    </source>
</evidence>
<sequence>MKHPMWKVAACGLLCLCLTGCWDRREVNDVAIVSAMAVDKASDNKIRLAIQFPLAGQLGGPGGGGGGTSGGKSWYVDSAVGISLKEASDRLQKSLSRQQYYAHRRVIILGEALAREGISPHLDIAFRSAQNRLTALVVLAKGNAVDVLNSDASLEQQPGEMVRELTVNSMKNPRTVKHMVEALVNDGVDVSTPYYISDKTAIGDKGETKQRITLEGMAVFRDDKLAGFLKGEQAQGILWAMNQVRRPGISVSPPDSDQFISIQFTETSAKLKPEIEGDKIRMKVILRAIGHVYENQTGYHARGDNLEQLTQIVSDKLKSNVEKSIKMTQEYRSDPCGFGDAIFQKSPSAWRKVKDNWREVYSGMEIQVEPHVNLEHTGTILEPAARNKEGTN</sequence>
<organism evidence="1 2">
    <name type="scientific">Paenibacillus mesotrionivorans</name>
    <dbReference type="NCBI Taxonomy" id="3160968"/>
    <lineage>
        <taxon>Bacteria</taxon>
        <taxon>Bacillati</taxon>
        <taxon>Bacillota</taxon>
        <taxon>Bacilli</taxon>
        <taxon>Bacillales</taxon>
        <taxon>Paenibacillaceae</taxon>
        <taxon>Paenibacillus</taxon>
    </lineage>
</organism>
<reference evidence="1" key="1">
    <citation type="submission" date="2024-12" db="EMBL/GenBank/DDBJ databases">
        <authorList>
            <person name="Wu N."/>
        </authorList>
    </citation>
    <scope>NUCLEOTIDE SEQUENCE</scope>
    <source>
        <strain evidence="1">P15</strain>
    </source>
</reference>